<keyword evidence="2 3" id="KW-0175">Coiled coil</keyword>
<dbReference type="InterPro" id="IPR058636">
    <property type="entry name" value="Beta-barrel_YknX"/>
</dbReference>
<dbReference type="Proteomes" id="UP000005384">
    <property type="component" value="Unassembled WGS sequence"/>
</dbReference>
<dbReference type="GO" id="GO:0030313">
    <property type="term" value="C:cell envelope"/>
    <property type="evidence" value="ECO:0007669"/>
    <property type="project" value="UniProtKB-SubCell"/>
</dbReference>
<comment type="subcellular location">
    <subcellularLocation>
        <location evidence="1">Cell envelope</location>
    </subcellularLocation>
</comment>
<dbReference type="Gene3D" id="2.40.50.100">
    <property type="match status" value="1"/>
</dbReference>
<dbReference type="InterPro" id="IPR050465">
    <property type="entry name" value="UPF0194_transport"/>
</dbReference>
<evidence type="ECO:0000259" key="7">
    <source>
        <dbReference type="Pfam" id="PF25990"/>
    </source>
</evidence>
<reference evidence="8 9" key="1">
    <citation type="submission" date="2011-08" db="EMBL/GenBank/DDBJ databases">
        <title>The Genome Sequence of Clostridium hathewayi WAL-18680.</title>
        <authorList>
            <consortium name="The Broad Institute Genome Sequencing Platform"/>
            <person name="Earl A."/>
            <person name="Ward D."/>
            <person name="Feldgarden M."/>
            <person name="Gevers D."/>
            <person name="Finegold S.M."/>
            <person name="Summanen P.H."/>
            <person name="Molitoris D.R."/>
            <person name="Song M."/>
            <person name="Daigneault M."/>
            <person name="Allen-Vercoe E."/>
            <person name="Young S.K."/>
            <person name="Zeng Q."/>
            <person name="Gargeya S."/>
            <person name="Fitzgerald M."/>
            <person name="Haas B."/>
            <person name="Abouelleil A."/>
            <person name="Alvarado L."/>
            <person name="Arachchi H.M."/>
            <person name="Berlin A."/>
            <person name="Brown A."/>
            <person name="Chapman S.B."/>
            <person name="Chen Z."/>
            <person name="Dunbar C."/>
            <person name="Freedman E."/>
            <person name="Gearin G."/>
            <person name="Gellesch M."/>
            <person name="Goldberg J."/>
            <person name="Griggs A."/>
            <person name="Gujja S."/>
            <person name="Heiman D."/>
            <person name="Howarth C."/>
            <person name="Larson L."/>
            <person name="Lui A."/>
            <person name="MacDonald P.J.P."/>
            <person name="Montmayeur A."/>
            <person name="Murphy C."/>
            <person name="Neiman D."/>
            <person name="Pearson M."/>
            <person name="Priest M."/>
            <person name="Roberts A."/>
            <person name="Saif S."/>
            <person name="Shea T."/>
            <person name="Shenoy N."/>
            <person name="Sisk P."/>
            <person name="Stolte C."/>
            <person name="Sykes S."/>
            <person name="Wortman J."/>
            <person name="Nusbaum C."/>
            <person name="Birren B."/>
        </authorList>
    </citation>
    <scope>NUCLEOTIDE SEQUENCE [LARGE SCALE GENOMIC DNA]</scope>
    <source>
        <strain evidence="8 9">WAL-18680</strain>
    </source>
</reference>
<dbReference type="Pfam" id="PF25917">
    <property type="entry name" value="BSH_RND"/>
    <property type="match status" value="1"/>
</dbReference>
<dbReference type="PANTHER" id="PTHR32347">
    <property type="entry name" value="EFFLUX SYSTEM COMPONENT YKNX-RELATED"/>
    <property type="match status" value="1"/>
</dbReference>
<dbReference type="InterPro" id="IPR058625">
    <property type="entry name" value="MdtA-like_BSH"/>
</dbReference>
<feature type="compositionally biased region" description="Basic and acidic residues" evidence="4">
    <location>
        <begin position="115"/>
        <end position="125"/>
    </location>
</feature>
<evidence type="ECO:0000259" key="6">
    <source>
        <dbReference type="Pfam" id="PF25917"/>
    </source>
</evidence>
<dbReference type="PATRIC" id="fig|742737.3.peg.2011"/>
<evidence type="ECO:0000256" key="1">
    <source>
        <dbReference type="ARBA" id="ARBA00004196"/>
    </source>
</evidence>
<dbReference type="Gene3D" id="2.40.30.170">
    <property type="match status" value="1"/>
</dbReference>
<protein>
    <submittedName>
        <fullName evidence="8">Uncharacterized protein</fullName>
    </submittedName>
</protein>
<dbReference type="RefSeq" id="WP_006779965.1">
    <property type="nucleotide sequence ID" value="NZ_CP040506.1"/>
</dbReference>
<feature type="region of interest" description="Disordered" evidence="4">
    <location>
        <begin position="58"/>
        <end position="125"/>
    </location>
</feature>
<feature type="coiled-coil region" evidence="3">
    <location>
        <begin position="289"/>
        <end position="343"/>
    </location>
</feature>
<evidence type="ECO:0000313" key="8">
    <source>
        <dbReference type="EMBL" id="EHI60042.1"/>
    </source>
</evidence>
<feature type="compositionally biased region" description="Acidic residues" evidence="4">
    <location>
        <begin position="81"/>
        <end position="91"/>
    </location>
</feature>
<keyword evidence="5" id="KW-1133">Transmembrane helix</keyword>
<dbReference type="EMBL" id="ADLN01000037">
    <property type="protein sequence ID" value="EHI60042.1"/>
    <property type="molecule type" value="Genomic_DNA"/>
</dbReference>
<feature type="domain" description="YknX-like beta-barrel" evidence="7">
    <location>
        <begin position="384"/>
        <end position="457"/>
    </location>
</feature>
<dbReference type="HOGENOM" id="CLU_018816_14_5_9"/>
<feature type="region of interest" description="Disordered" evidence="4">
    <location>
        <begin position="1"/>
        <end position="40"/>
    </location>
</feature>
<dbReference type="Gene3D" id="2.40.420.20">
    <property type="match status" value="1"/>
</dbReference>
<feature type="transmembrane region" description="Helical" evidence="5">
    <location>
        <begin position="140"/>
        <end position="157"/>
    </location>
</feature>
<dbReference type="SUPFAM" id="SSF111369">
    <property type="entry name" value="HlyD-like secretion proteins"/>
    <property type="match status" value="1"/>
</dbReference>
<accession>G5IEQ8</accession>
<evidence type="ECO:0000256" key="2">
    <source>
        <dbReference type="ARBA" id="ARBA00023054"/>
    </source>
</evidence>
<evidence type="ECO:0000256" key="3">
    <source>
        <dbReference type="SAM" id="Coils"/>
    </source>
</evidence>
<feature type="compositionally biased region" description="Basic residues" evidence="4">
    <location>
        <begin position="102"/>
        <end position="114"/>
    </location>
</feature>
<sequence>MEENRNRKEEDILNRDAANTDTAAPVPGSAAGMSADDKAGADELAKAIAAETDKITKAASGDHAGASDTAARAAVQSPAGDGDDEEFEEELAALMKVDNTGKKGKKKRARREKKEKREAEGKERRGIRARIKGWSRRRKIITGIVAVLVVFFGFKALTGGKGSPQALVMTTPIVRQDIIENLSLSGPISGTDSVDVVSNLHAEVLDIKVKEGDKVEKDQVIATIDPTDIQKEVEIAQNSYDLAVSTLNEQQIAAENGYAKAVQDHQDAQANLDRTTVLFQGGSVSQLELEAAQKQRDEAARALRTFTLKDGKPVANESYSLQVKSAEFELEKKKTSLENTEIKSPIAGTVIRVNAKVGRFADKIEDEKPMFIIENLDVLEMKIPVSEYSIGKISVGQPVVISADILGGETVNGTVAAISPTGEEKGGGSSERVIPTTIRIDESNSKLIAGITAKAQITLNESKDTLVIPISALITKEDGFYIAIVENNIIKMVKVETGVESDIQVEIIPAEGSPELLNAQLVTNPNAGMTDGMQVMVMPAA</sequence>
<proteinExistence type="predicted"/>
<feature type="compositionally biased region" description="Basic and acidic residues" evidence="4">
    <location>
        <begin position="1"/>
        <end position="14"/>
    </location>
</feature>
<keyword evidence="5" id="KW-0812">Transmembrane</keyword>
<feature type="domain" description="Multidrug resistance protein MdtA-like barrel-sandwich hybrid" evidence="6">
    <location>
        <begin position="193"/>
        <end position="363"/>
    </location>
</feature>
<keyword evidence="5" id="KW-0472">Membrane</keyword>
<dbReference type="PANTHER" id="PTHR32347:SF14">
    <property type="entry name" value="EFFLUX SYSTEM COMPONENT YKNX-RELATED"/>
    <property type="match status" value="1"/>
</dbReference>
<organism evidence="8 9">
    <name type="scientific">Hungatella hathewayi WAL-18680</name>
    <dbReference type="NCBI Taxonomy" id="742737"/>
    <lineage>
        <taxon>Bacteria</taxon>
        <taxon>Bacillati</taxon>
        <taxon>Bacillota</taxon>
        <taxon>Clostridia</taxon>
        <taxon>Lachnospirales</taxon>
        <taxon>Lachnospiraceae</taxon>
        <taxon>Hungatella</taxon>
    </lineage>
</organism>
<evidence type="ECO:0000256" key="4">
    <source>
        <dbReference type="SAM" id="MobiDB-lite"/>
    </source>
</evidence>
<comment type="caution">
    <text evidence="8">The sequence shown here is derived from an EMBL/GenBank/DDBJ whole genome shotgun (WGS) entry which is preliminary data.</text>
</comment>
<evidence type="ECO:0000313" key="9">
    <source>
        <dbReference type="Proteomes" id="UP000005384"/>
    </source>
</evidence>
<dbReference type="AlphaFoldDB" id="G5IEQ8"/>
<dbReference type="Pfam" id="PF25990">
    <property type="entry name" value="Beta-barrel_YknX"/>
    <property type="match status" value="1"/>
</dbReference>
<dbReference type="Gene3D" id="1.10.287.470">
    <property type="entry name" value="Helix hairpin bin"/>
    <property type="match status" value="1"/>
</dbReference>
<name>G5IEQ8_9FIRM</name>
<keyword evidence="9" id="KW-1185">Reference proteome</keyword>
<evidence type="ECO:0000256" key="5">
    <source>
        <dbReference type="SAM" id="Phobius"/>
    </source>
</evidence>
<gene>
    <name evidence="8" type="ORF">HMPREF9473_01985</name>
</gene>